<comment type="caution">
    <text evidence="9">The sequence shown here is derived from an EMBL/GenBank/DDBJ whole genome shotgun (WGS) entry which is preliminary data.</text>
</comment>
<dbReference type="PANTHER" id="PTHR30457:SF12">
    <property type="entry name" value="5'_3'-NUCLEOTIDASE SURE"/>
    <property type="match status" value="1"/>
</dbReference>
<evidence type="ECO:0000259" key="8">
    <source>
        <dbReference type="Pfam" id="PF01975"/>
    </source>
</evidence>
<comment type="cofactor">
    <cofactor evidence="7">
        <name>a divalent metal cation</name>
        <dbReference type="ChEBI" id="CHEBI:60240"/>
    </cofactor>
    <text evidence="7">Binds 1 divalent metal cation per subunit.</text>
</comment>
<dbReference type="GO" id="GO:0000166">
    <property type="term" value="F:nucleotide binding"/>
    <property type="evidence" value="ECO:0007669"/>
    <property type="project" value="UniProtKB-KW"/>
</dbReference>
<evidence type="ECO:0000256" key="4">
    <source>
        <dbReference type="ARBA" id="ARBA00022723"/>
    </source>
</evidence>
<dbReference type="SUPFAM" id="SSF64167">
    <property type="entry name" value="SurE-like"/>
    <property type="match status" value="1"/>
</dbReference>
<evidence type="ECO:0000313" key="9">
    <source>
        <dbReference type="EMBL" id="EEN82354.1"/>
    </source>
</evidence>
<sequence length="259" mass="28097">MVSRPHILISNDDGIHAPGIAALSTMLRTIGDVTVVAPEGARSGASSQITSSLPLKLTKMEEEEGYRVYRCTGTPADCVKLALNVLFSKECRPDLVVTGINHGRNDGICVVYSGTVGAALEGCIAGIPSLAVSVNDHGDDAEMRYAVAYTNTLVRWMLSNKIPTHTMLSLNLPSTTPLGFKVAPQAVGRFRDEFLESTNGSGGRVYWMVGSQVKTEDEPNTDWDLLEEGYATLTPIRIDMTDRNFLPQLHEAFRDGLPE</sequence>
<dbReference type="RefSeq" id="WP_004334108.1">
    <property type="nucleotide sequence ID" value="NZ_ACNN01000026.1"/>
</dbReference>
<reference evidence="9 10" key="1">
    <citation type="submission" date="2009-04" db="EMBL/GenBank/DDBJ databases">
        <authorList>
            <person name="Sebastian Y."/>
            <person name="Madupu R."/>
            <person name="Durkin A.S."/>
            <person name="Torralba M."/>
            <person name="Methe B."/>
            <person name="Sutton G.G."/>
            <person name="Strausberg R.L."/>
            <person name="Nelson K.E."/>
        </authorList>
    </citation>
    <scope>NUCLEOTIDE SEQUENCE [LARGE SCALE GENOMIC DNA]</scope>
    <source>
        <strain evidence="10">ATCC 35406 / BCRC 14492 / JCM 8526 / NCTC 13058 / HG 370</strain>
    </source>
</reference>
<name>C3JBG6_POREA</name>
<dbReference type="GO" id="GO:0004309">
    <property type="term" value="F:exopolyphosphatase activity"/>
    <property type="evidence" value="ECO:0007669"/>
    <property type="project" value="TreeGrafter"/>
</dbReference>
<dbReference type="GO" id="GO:0008253">
    <property type="term" value="F:5'-nucleotidase activity"/>
    <property type="evidence" value="ECO:0007669"/>
    <property type="project" value="UniProtKB-UniRule"/>
</dbReference>
<dbReference type="InterPro" id="IPR002828">
    <property type="entry name" value="SurE-like_Pase/nucleotidase"/>
</dbReference>
<feature type="binding site" evidence="7">
    <location>
        <position position="12"/>
    </location>
    <ligand>
        <name>a divalent metal cation</name>
        <dbReference type="ChEBI" id="CHEBI:60240"/>
    </ligand>
</feature>
<dbReference type="AlphaFoldDB" id="C3JBG6"/>
<dbReference type="Gene3D" id="3.40.1210.10">
    <property type="entry name" value="Survival protein SurE-like phosphatase/nucleotidase"/>
    <property type="match status" value="1"/>
</dbReference>
<dbReference type="NCBIfam" id="TIGR00087">
    <property type="entry name" value="surE"/>
    <property type="match status" value="1"/>
</dbReference>
<dbReference type="GeneID" id="93366094"/>
<dbReference type="PANTHER" id="PTHR30457">
    <property type="entry name" value="5'-NUCLEOTIDASE SURE"/>
    <property type="match status" value="1"/>
</dbReference>
<dbReference type="GO" id="GO:0008254">
    <property type="term" value="F:3'-nucleotidase activity"/>
    <property type="evidence" value="ECO:0007669"/>
    <property type="project" value="TreeGrafter"/>
</dbReference>
<dbReference type="EMBL" id="ACNN01000026">
    <property type="protein sequence ID" value="EEN82354.1"/>
    <property type="molecule type" value="Genomic_DNA"/>
</dbReference>
<keyword evidence="6 7" id="KW-0378">Hydrolase</keyword>
<dbReference type="Proteomes" id="UP000004295">
    <property type="component" value="Unassembled WGS sequence"/>
</dbReference>
<feature type="binding site" evidence="7">
    <location>
        <position position="13"/>
    </location>
    <ligand>
        <name>a divalent metal cation</name>
        <dbReference type="ChEBI" id="CHEBI:60240"/>
    </ligand>
</feature>
<evidence type="ECO:0000313" key="10">
    <source>
        <dbReference type="Proteomes" id="UP000004295"/>
    </source>
</evidence>
<dbReference type="EC" id="3.1.3.5" evidence="7"/>
<dbReference type="GO" id="GO:0046872">
    <property type="term" value="F:metal ion binding"/>
    <property type="evidence" value="ECO:0007669"/>
    <property type="project" value="UniProtKB-UniRule"/>
</dbReference>
<evidence type="ECO:0000256" key="3">
    <source>
        <dbReference type="ARBA" id="ARBA00022490"/>
    </source>
</evidence>
<dbReference type="Pfam" id="PF01975">
    <property type="entry name" value="SurE"/>
    <property type="match status" value="1"/>
</dbReference>
<evidence type="ECO:0000256" key="7">
    <source>
        <dbReference type="HAMAP-Rule" id="MF_00060"/>
    </source>
</evidence>
<feature type="domain" description="Survival protein SurE-like phosphatase/nucleotidase" evidence="8">
    <location>
        <begin position="7"/>
        <end position="187"/>
    </location>
</feature>
<comment type="similarity">
    <text evidence="2 7">Belongs to the SurE nucleotidase family.</text>
</comment>
<proteinExistence type="inferred from homology"/>
<dbReference type="InterPro" id="IPR036523">
    <property type="entry name" value="SurE-like_sf"/>
</dbReference>
<evidence type="ECO:0000256" key="5">
    <source>
        <dbReference type="ARBA" id="ARBA00022741"/>
    </source>
</evidence>
<keyword evidence="4 7" id="KW-0479">Metal-binding</keyword>
<organism evidence="9 10">
    <name type="scientific">Porphyromonas endodontalis (strain ATCC 35406 / DSM 24491 / JCM 8526 / CCUG 16442 / BCRC 14492 / NCTC 13058 / HG 370)</name>
    <name type="common">Bacteroides endodontalis</name>
    <dbReference type="NCBI Taxonomy" id="553175"/>
    <lineage>
        <taxon>Bacteria</taxon>
        <taxon>Pseudomonadati</taxon>
        <taxon>Bacteroidota</taxon>
        <taxon>Bacteroidia</taxon>
        <taxon>Bacteroidales</taxon>
        <taxon>Porphyromonadaceae</taxon>
        <taxon>Porphyromonas</taxon>
    </lineage>
</organism>
<evidence type="ECO:0000256" key="6">
    <source>
        <dbReference type="ARBA" id="ARBA00022801"/>
    </source>
</evidence>
<evidence type="ECO:0000256" key="2">
    <source>
        <dbReference type="ARBA" id="ARBA00011062"/>
    </source>
</evidence>
<keyword evidence="3 7" id="KW-0963">Cytoplasm</keyword>
<dbReference type="InterPro" id="IPR030048">
    <property type="entry name" value="SurE"/>
</dbReference>
<keyword evidence="5 7" id="KW-0547">Nucleotide-binding</keyword>
<dbReference type="GO" id="GO:0005737">
    <property type="term" value="C:cytoplasm"/>
    <property type="evidence" value="ECO:0007669"/>
    <property type="project" value="UniProtKB-SubCell"/>
</dbReference>
<feature type="binding site" evidence="7">
    <location>
        <position position="43"/>
    </location>
    <ligand>
        <name>a divalent metal cation</name>
        <dbReference type="ChEBI" id="CHEBI:60240"/>
    </ligand>
</feature>
<gene>
    <name evidence="7 9" type="primary">surE</name>
    <name evidence="9" type="ORF">POREN0001_1700</name>
</gene>
<feature type="binding site" evidence="7">
    <location>
        <position position="101"/>
    </location>
    <ligand>
        <name>a divalent metal cation</name>
        <dbReference type="ChEBI" id="CHEBI:60240"/>
    </ligand>
</feature>
<evidence type="ECO:0000256" key="1">
    <source>
        <dbReference type="ARBA" id="ARBA00000815"/>
    </source>
</evidence>
<keyword evidence="10" id="KW-1185">Reference proteome</keyword>
<protein>
    <recommendedName>
        <fullName evidence="7">5'-nucleotidase SurE</fullName>
        <ecNumber evidence="7">3.1.3.5</ecNumber>
    </recommendedName>
    <alternativeName>
        <fullName evidence="7">Nucleoside 5'-monophosphate phosphohydrolase</fullName>
    </alternativeName>
</protein>
<comment type="subcellular location">
    <subcellularLocation>
        <location evidence="7">Cytoplasm</location>
    </subcellularLocation>
</comment>
<accession>C3JBG6</accession>
<dbReference type="HAMAP" id="MF_00060">
    <property type="entry name" value="SurE"/>
    <property type="match status" value="1"/>
</dbReference>
<comment type="function">
    <text evidence="7">Nucleotidase that shows phosphatase activity on nucleoside 5'-monophosphates.</text>
</comment>
<dbReference type="STRING" id="553175.POREN0001_1700"/>
<comment type="catalytic activity">
    <reaction evidence="1 7">
        <text>a ribonucleoside 5'-phosphate + H2O = a ribonucleoside + phosphate</text>
        <dbReference type="Rhea" id="RHEA:12484"/>
        <dbReference type="ChEBI" id="CHEBI:15377"/>
        <dbReference type="ChEBI" id="CHEBI:18254"/>
        <dbReference type="ChEBI" id="CHEBI:43474"/>
        <dbReference type="ChEBI" id="CHEBI:58043"/>
        <dbReference type="EC" id="3.1.3.5"/>
    </reaction>
</comment>
<dbReference type="eggNOG" id="COG0496">
    <property type="taxonomic scope" value="Bacteria"/>
</dbReference>